<protein>
    <submittedName>
        <fullName evidence="1">Uncharacterized protein</fullName>
    </submittedName>
</protein>
<evidence type="ECO:0000313" key="2">
    <source>
        <dbReference type="Proteomes" id="UP001307839"/>
    </source>
</evidence>
<name>A0AB35X2A5_9PSED</name>
<accession>A0AB35X2A5</accession>
<dbReference type="AlphaFoldDB" id="A0AB35X2A5"/>
<keyword evidence="2" id="KW-1185">Reference proteome</keyword>
<evidence type="ECO:0000313" key="1">
    <source>
        <dbReference type="EMBL" id="MEE1868429.1"/>
    </source>
</evidence>
<organism evidence="1 2">
    <name type="scientific">Pseudomonas auratipiscis</name>
    <dbReference type="NCBI Taxonomy" id="3115853"/>
    <lineage>
        <taxon>Bacteria</taxon>
        <taxon>Pseudomonadati</taxon>
        <taxon>Pseudomonadota</taxon>
        <taxon>Gammaproteobacteria</taxon>
        <taxon>Pseudomonadales</taxon>
        <taxon>Pseudomonadaceae</taxon>
        <taxon>Pseudomonas</taxon>
    </lineage>
</organism>
<comment type="caution">
    <text evidence="1">The sequence shown here is derived from an EMBL/GenBank/DDBJ whole genome shotgun (WGS) entry which is preliminary data.</text>
</comment>
<dbReference type="EMBL" id="JAZDQP010000013">
    <property type="protein sequence ID" value="MEE1868429.1"/>
    <property type="molecule type" value="Genomic_DNA"/>
</dbReference>
<reference evidence="1 2" key="1">
    <citation type="submission" date="2024-01" db="EMBL/GenBank/DDBJ databases">
        <title>Unpublished Manusciprt.</title>
        <authorList>
            <person name="Duman M."/>
            <person name="Valdes E.G."/>
            <person name="Ajmi N."/>
            <person name="Altun S."/>
            <person name="Saticioglu I.B."/>
        </authorList>
    </citation>
    <scope>NUCLEOTIDE SEQUENCE [LARGE SCALE GENOMIC DNA]</scope>
    <source>
        <strain evidence="1 2">120P</strain>
    </source>
</reference>
<gene>
    <name evidence="1" type="ORF">V0R53_18730</name>
</gene>
<sequence>MSTLNEIAMNHAKMVKRLADESIALEQRQPLVVGGFEVSSLDTPHHLPLPFIIDVQDRNIELTAASL</sequence>
<dbReference type="RefSeq" id="WP_136475570.1">
    <property type="nucleotide sequence ID" value="NZ_JAZDCU010000016.1"/>
</dbReference>
<proteinExistence type="predicted"/>
<dbReference type="Proteomes" id="UP001307839">
    <property type="component" value="Unassembled WGS sequence"/>
</dbReference>